<comment type="caution">
    <text evidence="17">The sequence shown here is derived from an EMBL/GenBank/DDBJ whole genome shotgun (WGS) entry which is preliminary data.</text>
</comment>
<gene>
    <name evidence="17" type="ORF">V1264_013665</name>
</gene>
<dbReference type="InterPro" id="IPR001005">
    <property type="entry name" value="SANT/Myb"/>
</dbReference>
<dbReference type="PROSITE" id="PS51294">
    <property type="entry name" value="HTH_MYB"/>
    <property type="match status" value="1"/>
</dbReference>
<dbReference type="PROSITE" id="PS50090">
    <property type="entry name" value="MYB_LIKE"/>
    <property type="match status" value="2"/>
</dbReference>
<dbReference type="Gene3D" id="1.10.287.110">
    <property type="entry name" value="DnaJ domain"/>
    <property type="match status" value="1"/>
</dbReference>
<dbReference type="SMART" id="SM00717">
    <property type="entry name" value="SANT"/>
    <property type="match status" value="2"/>
</dbReference>
<dbReference type="SMART" id="SM00271">
    <property type="entry name" value="DnaJ"/>
    <property type="match status" value="1"/>
</dbReference>
<accession>A0AAN9BR76</accession>
<evidence type="ECO:0000256" key="9">
    <source>
        <dbReference type="ARBA" id="ARBA00023242"/>
    </source>
</evidence>
<feature type="region of interest" description="Disordered" evidence="11">
    <location>
        <begin position="228"/>
        <end position="297"/>
    </location>
</feature>
<evidence type="ECO:0000256" key="13">
    <source>
        <dbReference type="SAM" id="SignalP"/>
    </source>
</evidence>
<feature type="signal peptide" evidence="13">
    <location>
        <begin position="1"/>
        <end position="22"/>
    </location>
</feature>
<evidence type="ECO:0000256" key="7">
    <source>
        <dbReference type="ARBA" id="ARBA00023136"/>
    </source>
</evidence>
<dbReference type="SUPFAM" id="SSF46689">
    <property type="entry name" value="Homeodomain-like"/>
    <property type="match status" value="2"/>
</dbReference>
<sequence>MAASCRLLRAALFVLLLNRCLAWDNDELEIFDLVEEVNANFYDVLGVGQDASTPEIRKAYRKLSLQLHPDKNKAENAEEQFRQMVAIYEVLKDESKRQMYNRVLIDGLPDWRMPVFYYRRARKMGFVELFGLLALIVTIGQYLYGWAVYIEQRLTLEDMIDSRRKKERKKKNKASEEAEELEEAMASLPKPSIFNLWPFRLPGFLYWCVRSIPTMIVAIKEEIAERRRRKVEEEEVEEEEEDDNDFPKVARKPKRRKMEVPEYTGVEGDTGNAVSSSRQTLSGDEQTHATPKKKKGEWTEEELVMLAKAVNKFPGGTPKRWEKIADMIGRSVDEVCSRCKNMKGTYTMNLSASVQGDVLTNTNTKMVKKNQHISDIITTADSDSTSASTLTDTSQQDSAENIARRRHRPTKIPKTAERTLIPQAVPSKEADSSQKEQKQRGSEQNGNGGSKRTELEGGGTDGDTWTQNQQVIFEWALRHFPKSTDKRWDKIAEQIPGKTKEDCIIRFKYLAELVKKKKGETQIS</sequence>
<evidence type="ECO:0000256" key="3">
    <source>
        <dbReference type="ARBA" id="ARBA00022692"/>
    </source>
</evidence>
<evidence type="ECO:0000256" key="11">
    <source>
        <dbReference type="SAM" id="MobiDB-lite"/>
    </source>
</evidence>
<evidence type="ECO:0000256" key="12">
    <source>
        <dbReference type="SAM" id="Phobius"/>
    </source>
</evidence>
<organism evidence="17 18">
    <name type="scientific">Littorina saxatilis</name>
    <dbReference type="NCBI Taxonomy" id="31220"/>
    <lineage>
        <taxon>Eukaryota</taxon>
        <taxon>Metazoa</taxon>
        <taxon>Spiralia</taxon>
        <taxon>Lophotrochozoa</taxon>
        <taxon>Mollusca</taxon>
        <taxon>Gastropoda</taxon>
        <taxon>Caenogastropoda</taxon>
        <taxon>Littorinimorpha</taxon>
        <taxon>Littorinoidea</taxon>
        <taxon>Littorinidae</taxon>
        <taxon>Littorina</taxon>
    </lineage>
</organism>
<feature type="compositionally biased region" description="Basic and acidic residues" evidence="11">
    <location>
        <begin position="428"/>
        <end position="441"/>
    </location>
</feature>
<dbReference type="InterPro" id="IPR017930">
    <property type="entry name" value="Myb_dom"/>
</dbReference>
<feature type="domain" description="HTH myb-type" evidence="16">
    <location>
        <begin position="290"/>
        <end position="347"/>
    </location>
</feature>
<dbReference type="GO" id="GO:0012505">
    <property type="term" value="C:endomembrane system"/>
    <property type="evidence" value="ECO:0007669"/>
    <property type="project" value="UniProtKB-SubCell"/>
</dbReference>
<name>A0AAN9BR76_9CAEN</name>
<feature type="transmembrane region" description="Helical" evidence="12">
    <location>
        <begin position="129"/>
        <end position="150"/>
    </location>
</feature>
<dbReference type="CDD" id="cd06257">
    <property type="entry name" value="DnaJ"/>
    <property type="match status" value="1"/>
</dbReference>
<feature type="compositionally biased region" description="Low complexity" evidence="11">
    <location>
        <begin position="382"/>
        <end position="399"/>
    </location>
</feature>
<feature type="domain" description="Myb-like" evidence="15">
    <location>
        <begin position="465"/>
        <end position="511"/>
    </location>
</feature>
<feature type="region of interest" description="Disordered" evidence="11">
    <location>
        <begin position="382"/>
        <end position="465"/>
    </location>
</feature>
<evidence type="ECO:0000313" key="17">
    <source>
        <dbReference type="EMBL" id="KAK7109665.1"/>
    </source>
</evidence>
<keyword evidence="7 12" id="KW-0472">Membrane</keyword>
<dbReference type="InterPro" id="IPR052606">
    <property type="entry name" value="DnaJ_domain_protein"/>
</dbReference>
<evidence type="ECO:0000256" key="5">
    <source>
        <dbReference type="ARBA" id="ARBA00022737"/>
    </source>
</evidence>
<evidence type="ECO:0000313" key="18">
    <source>
        <dbReference type="Proteomes" id="UP001374579"/>
    </source>
</evidence>
<dbReference type="Pfam" id="PF00226">
    <property type="entry name" value="DnaJ"/>
    <property type="match status" value="1"/>
</dbReference>
<feature type="chain" id="PRO_5042918681" description="DnaJ homolog subfamily C member 2" evidence="13">
    <location>
        <begin position="23"/>
        <end position="524"/>
    </location>
</feature>
<dbReference type="EMBL" id="JBAMIC010000003">
    <property type="protein sequence ID" value="KAK7109665.1"/>
    <property type="molecule type" value="Genomic_DNA"/>
</dbReference>
<dbReference type="Pfam" id="PF00249">
    <property type="entry name" value="Myb_DNA-binding"/>
    <property type="match status" value="1"/>
</dbReference>
<feature type="compositionally biased region" description="Acidic residues" evidence="11">
    <location>
        <begin position="233"/>
        <end position="244"/>
    </location>
</feature>
<evidence type="ECO:0000256" key="2">
    <source>
        <dbReference type="ARBA" id="ARBA00014469"/>
    </source>
</evidence>
<evidence type="ECO:0000259" key="16">
    <source>
        <dbReference type="PROSITE" id="PS51294"/>
    </source>
</evidence>
<keyword evidence="18" id="KW-1185">Reference proteome</keyword>
<dbReference type="AlphaFoldDB" id="A0AAN9BR76"/>
<dbReference type="Gene3D" id="1.10.10.60">
    <property type="entry name" value="Homeodomain-like"/>
    <property type="match status" value="2"/>
</dbReference>
<dbReference type="PANTHER" id="PTHR44653:SF2">
    <property type="entry name" value="DNAJ HOMOLOG SUBFAMILY C MEMBER 1"/>
    <property type="match status" value="1"/>
</dbReference>
<dbReference type="InterPro" id="IPR036869">
    <property type="entry name" value="J_dom_sf"/>
</dbReference>
<dbReference type="SUPFAM" id="SSF46565">
    <property type="entry name" value="Chaperone J-domain"/>
    <property type="match status" value="1"/>
</dbReference>
<dbReference type="Pfam" id="PF23082">
    <property type="entry name" value="Myb_DNA-binding_2"/>
    <property type="match status" value="1"/>
</dbReference>
<dbReference type="PROSITE" id="PS00636">
    <property type="entry name" value="DNAJ_1"/>
    <property type="match status" value="1"/>
</dbReference>
<dbReference type="GO" id="GO:0005829">
    <property type="term" value="C:cytosol"/>
    <property type="evidence" value="ECO:0007669"/>
    <property type="project" value="UniProtKB-SubCell"/>
</dbReference>
<evidence type="ECO:0000256" key="8">
    <source>
        <dbReference type="ARBA" id="ARBA00023186"/>
    </source>
</evidence>
<dbReference type="InterPro" id="IPR001623">
    <property type="entry name" value="DnaJ_domain"/>
</dbReference>
<keyword evidence="5" id="KW-0677">Repeat</keyword>
<feature type="domain" description="J" evidence="14">
    <location>
        <begin position="40"/>
        <end position="104"/>
    </location>
</feature>
<dbReference type="PROSITE" id="PS50076">
    <property type="entry name" value="DNAJ_2"/>
    <property type="match status" value="1"/>
</dbReference>
<dbReference type="Proteomes" id="UP001374579">
    <property type="component" value="Unassembled WGS sequence"/>
</dbReference>
<dbReference type="FunFam" id="1.10.10.60:FF:000180">
    <property type="entry name" value="DnaJ (Hsp40) homolog, subfamily C, member 2"/>
    <property type="match status" value="1"/>
</dbReference>
<dbReference type="PRINTS" id="PR00625">
    <property type="entry name" value="JDOMAIN"/>
</dbReference>
<keyword evidence="9" id="KW-0539">Nucleus</keyword>
<evidence type="ECO:0000256" key="6">
    <source>
        <dbReference type="ARBA" id="ARBA00022989"/>
    </source>
</evidence>
<dbReference type="InterPro" id="IPR018253">
    <property type="entry name" value="DnaJ_domain_CS"/>
</dbReference>
<keyword evidence="8" id="KW-0143">Chaperone</keyword>
<dbReference type="PANTHER" id="PTHR44653">
    <property type="entry name" value="DNAJ HOMOLOG SUBFAMILY C MEMBER 1"/>
    <property type="match status" value="1"/>
</dbReference>
<feature type="domain" description="Myb-like" evidence="15">
    <location>
        <begin position="290"/>
        <end position="343"/>
    </location>
</feature>
<dbReference type="CDD" id="cd00167">
    <property type="entry name" value="SANT"/>
    <property type="match status" value="2"/>
</dbReference>
<dbReference type="InterPro" id="IPR009057">
    <property type="entry name" value="Homeodomain-like_sf"/>
</dbReference>
<evidence type="ECO:0000256" key="4">
    <source>
        <dbReference type="ARBA" id="ARBA00022729"/>
    </source>
</evidence>
<protein>
    <recommendedName>
        <fullName evidence="2">DnaJ homolog subfamily C member 2</fullName>
    </recommendedName>
</protein>
<comment type="subcellular location">
    <subcellularLocation>
        <location evidence="1">Cytoplasm</location>
        <location evidence="1">Cytosol</location>
    </subcellularLocation>
    <subcellularLocation>
        <location evidence="10">Endomembrane system</location>
        <topology evidence="10">Single-pass membrane protein</topology>
    </subcellularLocation>
</comment>
<evidence type="ECO:0000259" key="15">
    <source>
        <dbReference type="PROSITE" id="PS50090"/>
    </source>
</evidence>
<evidence type="ECO:0000256" key="1">
    <source>
        <dbReference type="ARBA" id="ARBA00004514"/>
    </source>
</evidence>
<keyword evidence="6 12" id="KW-1133">Transmembrane helix</keyword>
<proteinExistence type="predicted"/>
<evidence type="ECO:0000259" key="14">
    <source>
        <dbReference type="PROSITE" id="PS50076"/>
    </source>
</evidence>
<evidence type="ECO:0000256" key="10">
    <source>
        <dbReference type="ARBA" id="ARBA00037847"/>
    </source>
</evidence>
<feature type="compositionally biased region" description="Polar residues" evidence="11">
    <location>
        <begin position="272"/>
        <end position="284"/>
    </location>
</feature>
<keyword evidence="4 13" id="KW-0732">Signal</keyword>
<keyword evidence="3 12" id="KW-0812">Transmembrane</keyword>
<reference evidence="17 18" key="1">
    <citation type="submission" date="2024-02" db="EMBL/GenBank/DDBJ databases">
        <title>Chromosome-scale genome assembly of the rough periwinkle Littorina saxatilis.</title>
        <authorList>
            <person name="De Jode A."/>
            <person name="Faria R."/>
            <person name="Formenti G."/>
            <person name="Sims Y."/>
            <person name="Smith T.P."/>
            <person name="Tracey A."/>
            <person name="Wood J.M.D."/>
            <person name="Zagrodzka Z.B."/>
            <person name="Johannesson K."/>
            <person name="Butlin R.K."/>
            <person name="Leder E.H."/>
        </authorList>
    </citation>
    <scope>NUCLEOTIDE SEQUENCE [LARGE SCALE GENOMIC DNA]</scope>
    <source>
        <strain evidence="17">Snail1</strain>
        <tissue evidence="17">Muscle</tissue>
    </source>
</reference>